<dbReference type="InterPro" id="IPR023099">
    <property type="entry name" value="Glyco_hydro_46_N"/>
</dbReference>
<evidence type="ECO:0000313" key="2">
    <source>
        <dbReference type="EMBL" id="EKE27260.1"/>
    </source>
</evidence>
<dbReference type="Gene3D" id="1.20.141.10">
    <property type="entry name" value="Chitosanase, subunit A, domain 1"/>
    <property type="match status" value="1"/>
</dbReference>
<evidence type="ECO:0000256" key="1">
    <source>
        <dbReference type="SAM" id="SignalP"/>
    </source>
</evidence>
<feature type="signal peptide" evidence="1">
    <location>
        <begin position="1"/>
        <end position="20"/>
    </location>
</feature>
<organism evidence="2">
    <name type="scientific">uncultured bacterium</name>
    <name type="common">gcode 4</name>
    <dbReference type="NCBI Taxonomy" id="1234023"/>
    <lineage>
        <taxon>Bacteria</taxon>
        <taxon>environmental samples</taxon>
    </lineage>
</organism>
<dbReference type="GO" id="GO:0005975">
    <property type="term" value="P:carbohydrate metabolic process"/>
    <property type="evidence" value="ECO:0007669"/>
    <property type="project" value="InterPro"/>
</dbReference>
<dbReference type="Gene3D" id="3.30.386.10">
    <property type="entry name" value="Chitosanase, subunit A, domain 2"/>
    <property type="match status" value="1"/>
</dbReference>
<dbReference type="GO" id="GO:0016977">
    <property type="term" value="F:chitosanase activity"/>
    <property type="evidence" value="ECO:0007669"/>
    <property type="project" value="InterPro"/>
</dbReference>
<feature type="chain" id="PRO_5017183574" evidence="1">
    <location>
        <begin position="21"/>
        <end position="326"/>
    </location>
</feature>
<dbReference type="GO" id="GO:0005576">
    <property type="term" value="C:extracellular region"/>
    <property type="evidence" value="ECO:0007669"/>
    <property type="project" value="InterPro"/>
</dbReference>
<dbReference type="CDD" id="cd00978">
    <property type="entry name" value="chitosanase_GH46"/>
    <property type="match status" value="1"/>
</dbReference>
<proteinExistence type="predicted"/>
<sequence length="326" mass="38371">MKKNLSASIILCLIATNAFAYEMTQKDSDAAKQIIQIIEKKWEKNFWKYLNAIEGYKIKHNGNERIQLILQQVISRLNIMMNPLSPNLADPTEIQKSVILQLTTLCENSNTKFQYNYAENIWDWRWITFWIIGFTTWTFDGNMLLHRYAEMNPNNVLKKYISALDAIDKGKHDDGGKNDNISGLENFIKDVNNNSDPLFKKAQLELMNSMYWNPSVKISKEMWVRHTLSRAFIYDMVVNHWEYGALDIINKTNKAMGGTPKNNTDEIKWLGKLMDYRYEFLKSDYPEALDRVRAFRELMNKWNADLKPDFEFTIYWDTFSVNGNVY</sequence>
<comment type="caution">
    <text evidence="2">The sequence shown here is derived from an EMBL/GenBank/DDBJ whole genome shotgun (WGS) entry which is preliminary data.</text>
</comment>
<reference evidence="2" key="1">
    <citation type="journal article" date="2012" name="Science">
        <title>Fermentation, hydrogen, and sulfur metabolism in multiple uncultivated bacterial phyla.</title>
        <authorList>
            <person name="Wrighton K.C."/>
            <person name="Thomas B.C."/>
            <person name="Sharon I."/>
            <person name="Miller C.S."/>
            <person name="Castelle C.J."/>
            <person name="VerBerkmoes N.C."/>
            <person name="Wilkins M.J."/>
            <person name="Hettich R.L."/>
            <person name="Lipton M.S."/>
            <person name="Williams K.H."/>
            <person name="Long P.E."/>
            <person name="Banfield J.F."/>
        </authorList>
    </citation>
    <scope>NUCLEOTIDE SEQUENCE [LARGE SCALE GENOMIC DNA]</scope>
</reference>
<gene>
    <name evidence="2" type="ORF">ACD_3C00232G0006</name>
</gene>
<dbReference type="Pfam" id="PF01374">
    <property type="entry name" value="Glyco_hydro_46"/>
    <property type="match status" value="1"/>
</dbReference>
<keyword evidence="1" id="KW-0732">Signal</keyword>
<dbReference type="AlphaFoldDB" id="K2GVB8"/>
<accession>K2GVB8</accession>
<dbReference type="EMBL" id="AMFJ01000506">
    <property type="protein sequence ID" value="EKE27260.1"/>
    <property type="molecule type" value="Genomic_DNA"/>
</dbReference>
<keyword evidence="2" id="KW-0378">Hydrolase</keyword>
<name>K2GVB8_9BACT</name>
<protein>
    <submittedName>
        <fullName evidence="2">Glycoside hydrolase family protein</fullName>
    </submittedName>
</protein>
<dbReference type="InterPro" id="IPR000400">
    <property type="entry name" value="Glyco_hydro_46"/>
</dbReference>
<dbReference type="SUPFAM" id="SSF53955">
    <property type="entry name" value="Lysozyme-like"/>
    <property type="match status" value="1"/>
</dbReference>
<dbReference type="InterPro" id="IPR023346">
    <property type="entry name" value="Lysozyme-like_dom_sf"/>
</dbReference>